<protein>
    <submittedName>
        <fullName evidence="4">1-acyl-sn-glycerol-3-phosphate acyltransferase</fullName>
    </submittedName>
</protein>
<dbReference type="CDD" id="cd07989">
    <property type="entry name" value="LPLAT_AGPAT-like"/>
    <property type="match status" value="1"/>
</dbReference>
<evidence type="ECO:0000313" key="4">
    <source>
        <dbReference type="EMBL" id="SEC28570.1"/>
    </source>
</evidence>
<dbReference type="InterPro" id="IPR002123">
    <property type="entry name" value="Plipid/glycerol_acylTrfase"/>
</dbReference>
<keyword evidence="2 4" id="KW-0012">Acyltransferase</keyword>
<evidence type="ECO:0000256" key="2">
    <source>
        <dbReference type="ARBA" id="ARBA00023315"/>
    </source>
</evidence>
<dbReference type="PANTHER" id="PTHR10434">
    <property type="entry name" value="1-ACYL-SN-GLYCEROL-3-PHOSPHATE ACYLTRANSFERASE"/>
    <property type="match status" value="1"/>
</dbReference>
<feature type="domain" description="Phospholipid/glycerol acyltransferase" evidence="3">
    <location>
        <begin position="68"/>
        <end position="177"/>
    </location>
</feature>
<gene>
    <name evidence="4" type="ORF">SAMN04489745_2499</name>
</gene>
<dbReference type="EMBL" id="FNSN01000003">
    <property type="protein sequence ID" value="SEC28570.1"/>
    <property type="molecule type" value="Genomic_DNA"/>
</dbReference>
<proteinExistence type="predicted"/>
<dbReference type="SMART" id="SM00563">
    <property type="entry name" value="PlsC"/>
    <property type="match status" value="1"/>
</dbReference>
<evidence type="ECO:0000256" key="1">
    <source>
        <dbReference type="ARBA" id="ARBA00022679"/>
    </source>
</evidence>
<dbReference type="GO" id="GO:0003841">
    <property type="term" value="F:1-acylglycerol-3-phosphate O-acyltransferase activity"/>
    <property type="evidence" value="ECO:0007669"/>
    <property type="project" value="TreeGrafter"/>
</dbReference>
<evidence type="ECO:0000259" key="3">
    <source>
        <dbReference type="SMART" id="SM00563"/>
    </source>
</evidence>
<dbReference type="AlphaFoldDB" id="A0A1H4R9I0"/>
<evidence type="ECO:0000313" key="5">
    <source>
        <dbReference type="Proteomes" id="UP000182652"/>
    </source>
</evidence>
<dbReference type="SUPFAM" id="SSF69593">
    <property type="entry name" value="Glycerol-3-phosphate (1)-acyltransferase"/>
    <property type="match status" value="1"/>
</dbReference>
<dbReference type="Proteomes" id="UP000182652">
    <property type="component" value="Unassembled WGS sequence"/>
</dbReference>
<keyword evidence="1 4" id="KW-0808">Transferase</keyword>
<name>A0A1H4R9I0_9MICC</name>
<dbReference type="STRING" id="156980.SAMN04489745_2499"/>
<reference evidence="4 5" key="1">
    <citation type="submission" date="2016-10" db="EMBL/GenBank/DDBJ databases">
        <authorList>
            <person name="de Groot N.N."/>
        </authorList>
    </citation>
    <scope>NUCLEOTIDE SEQUENCE [LARGE SCALE GENOMIC DNA]</scope>
    <source>
        <strain evidence="4 5">DSM 10495</strain>
    </source>
</reference>
<dbReference type="Pfam" id="PF01553">
    <property type="entry name" value="Acyltransferase"/>
    <property type="match status" value="1"/>
</dbReference>
<keyword evidence="5" id="KW-1185">Reference proteome</keyword>
<dbReference type="GO" id="GO:0006654">
    <property type="term" value="P:phosphatidic acid biosynthetic process"/>
    <property type="evidence" value="ECO:0007669"/>
    <property type="project" value="TreeGrafter"/>
</dbReference>
<organism evidence="4 5">
    <name type="scientific">Arthrobacter woluwensis</name>
    <dbReference type="NCBI Taxonomy" id="156980"/>
    <lineage>
        <taxon>Bacteria</taxon>
        <taxon>Bacillati</taxon>
        <taxon>Actinomycetota</taxon>
        <taxon>Actinomycetes</taxon>
        <taxon>Micrococcales</taxon>
        <taxon>Micrococcaceae</taxon>
        <taxon>Arthrobacter</taxon>
    </lineage>
</organism>
<sequence length="257" mass="27092">MTDDGAAPVGAARATVIGSGAAGSGSGSSPVPHRATMWWARPVGWFLDHVAYRTTVYGRENVPRDVPVLFAGNHLSYLDGPVMFGASPVPMHILVKQEMFTGFLGGVLRGSGQIPVDRSHGRQALNTAKSLLDAGRNVGILPEGTRGSGTAASLSNGVAWLALHTDAVVVPVGITGTRREGEHLDHVPRPGRRFAVGFGEPLRLSRQAGESGRASMDRAAEEIRQALVNEVSRVVRRSGLQLPDGSVEPAGTRLEKV</sequence>
<dbReference type="PANTHER" id="PTHR10434:SF11">
    <property type="entry name" value="1-ACYL-SN-GLYCEROL-3-PHOSPHATE ACYLTRANSFERASE"/>
    <property type="match status" value="1"/>
</dbReference>
<accession>A0A1H4R9I0</accession>